<sequence length="149" mass="15957">MLNRNERRISGAQIKTAASLAAAACYGRDETGKNVTVDNRRARGALERAFAQLIRRGGKSFVMQVSEREALGFPGQQPHVANTVYALAVGLDAAGCGAYAIQGMGYVEHRKMPARIKRMADAEAARMAGAKARVELLEILDVDGLPQTG</sequence>
<reference evidence="1 2" key="1">
    <citation type="submission" date="2016-10" db="EMBL/GenBank/DDBJ databases">
        <authorList>
            <person name="de Groot N.N."/>
        </authorList>
    </citation>
    <scope>NUCLEOTIDE SEQUENCE [LARGE SCALE GENOMIC DNA]</scope>
    <source>
        <strain evidence="1 2">DSM 8512</strain>
    </source>
</reference>
<gene>
    <name evidence="1" type="ORF">SAMN04489859_1006163</name>
</gene>
<name>A0A1H8GHF0_9RHOB</name>
<dbReference type="EMBL" id="FODE01000006">
    <property type="protein sequence ID" value="SEN42728.1"/>
    <property type="molecule type" value="Genomic_DNA"/>
</dbReference>
<accession>A0A1H8GHF0</accession>
<dbReference type="OrthoDB" id="9941843at2"/>
<protein>
    <submittedName>
        <fullName evidence="1">Uncharacterized protein</fullName>
    </submittedName>
</protein>
<dbReference type="AlphaFoldDB" id="A0A1H8GHF0"/>
<evidence type="ECO:0000313" key="2">
    <source>
        <dbReference type="Proteomes" id="UP000199054"/>
    </source>
</evidence>
<organism evidence="1 2">
    <name type="scientific">Paracoccus alcaliphilus</name>
    <dbReference type="NCBI Taxonomy" id="34002"/>
    <lineage>
        <taxon>Bacteria</taxon>
        <taxon>Pseudomonadati</taxon>
        <taxon>Pseudomonadota</taxon>
        <taxon>Alphaproteobacteria</taxon>
        <taxon>Rhodobacterales</taxon>
        <taxon>Paracoccaceae</taxon>
        <taxon>Paracoccus</taxon>
    </lineage>
</organism>
<dbReference type="STRING" id="34002.SAMN04489859_1006163"/>
<dbReference type="Proteomes" id="UP000199054">
    <property type="component" value="Unassembled WGS sequence"/>
</dbReference>
<evidence type="ECO:0000313" key="1">
    <source>
        <dbReference type="EMBL" id="SEN42728.1"/>
    </source>
</evidence>
<keyword evidence="2" id="KW-1185">Reference proteome</keyword>
<proteinExistence type="predicted"/>
<dbReference type="RefSeq" id="WP_090611064.1">
    <property type="nucleotide sequence ID" value="NZ_FODE01000006.1"/>
</dbReference>